<evidence type="ECO:0000313" key="2">
    <source>
        <dbReference type="EMBL" id="KFJ43566.1"/>
    </source>
</evidence>
<keyword evidence="1" id="KW-1133">Transmembrane helix</keyword>
<evidence type="ECO:0000313" key="3">
    <source>
        <dbReference type="Proteomes" id="UP000029117"/>
    </source>
</evidence>
<reference evidence="2 3" key="1">
    <citation type="submission" date="2014-04" db="EMBL/GenBank/DDBJ databases">
        <authorList>
            <person name="Bishop-Lilly K.A."/>
            <person name="Broomall S.M."/>
            <person name="Chain P.S."/>
            <person name="Chertkov O."/>
            <person name="Coyne S.R."/>
            <person name="Daligault H.E."/>
            <person name="Davenport K.W."/>
            <person name="Erkkila T."/>
            <person name="Frey K.G."/>
            <person name="Gibbons H.S."/>
            <person name="Gu W."/>
            <person name="Jaissle J."/>
            <person name="Johnson S.L."/>
            <person name="Koroleva G.I."/>
            <person name="Ladner J.T."/>
            <person name="Lo C.-C."/>
            <person name="Minogue T.D."/>
            <person name="Munk C."/>
            <person name="Palacios G.F."/>
            <person name="Redden C.L."/>
            <person name="Rosenzweig C.N."/>
            <person name="Scholz M.B."/>
            <person name="Teshima H."/>
            <person name="Xu Y."/>
        </authorList>
    </citation>
    <scope>NUCLEOTIDE SEQUENCE [LARGE SCALE GENOMIC DNA]</scope>
    <source>
        <strain evidence="2 3">FAJ</strain>
    </source>
</reference>
<keyword evidence="1" id="KW-0812">Transmembrane</keyword>
<sequence>MGNSKFTDISDKKFLTSTMNFYNNCKNPDVKKMDDLDDLVNNLVADAEAGADGQYRDEDNTPGLKHLYADIRWKKLLSEDYAGYESIDVLSYISSYLRQDILDKIVDIYSTKDLAEDRNLKVPKNITSWSNFLRNGYTAKKNALREAQQLKNSFLRKLDVKDFTNRARITNEISEINDEINQLETQQNTDIENFKKRIKNDLELKAMEYVRSGYLYVFIKSSDYKDKNGNTPYTQTSLYKEYKIDTQDSPRPIYNEIILDSHNIGLDDRNSEDSQVNKPAIPAVYIDENKQQHPVETRLLFSEVQLSWARLAKLAGIDKSDERAKDCQNENFDKCTRASQIESYKSPIKQSRLKTFYNLWLTSDKSGYYNNQQNNEPLTKSNLEKEDLYFKLGKRKNYDLNLLVDDPFGMVMQYALTIADLRVKLKNIVEELDTNTVMKSALMTYQTFFNPRAMQGIDLAQYHVKVNDILSYDGVNISEIAYRYRSEWEAKSRSYNEIQKGRKNLDKSKLEMTLKKNTRGVIKKLIEQLQIDGLEFLKDQKDELTDFFSQGELGYASVHADFWGKLEALTQDPSSFDDSMEISNLPVTTLNITDSPNITATLVEYNQTGFHVEKKTTTYNLQRNQRSDGMGTASITESTDIKYEDCEEEYQAKLPKAYGYLMNDILTDDDIVDKLLPNTDLDSDNLDSVHSQGVIDNLYRKADGAYNGGLLHQATEKVFDKVGNQFSFDKDVSLVTNFINGFSSAFLKAPNEILDKSNFPDRIKALSLDALKEKRSSISKRSAKENSGYTSMVTVVQGRYNQKTTDKIARINRKYKSKGNVKFRVRAYNSKVNEANAINNLKVAVEQERTINQESLNASKKLGERSEGYSVNSNVYKKIKGTNGLFTAKELNGKQMKMLARAHIFEGVLSSMLAVKSIADIKKSIESDQKDAQKANRNNNYTTSDEIKSYVQCLKYTTDFVKAIADNTQTAIAINNKINGYYMLAKGNNVTNYDKFAKYIKDGESGALKLDKAVKFLALLSTSLSLVEDFLTFIKHAGQNDQAVAASDLLNLLSSGFAVASAVKGVTEKVSKSATQNIVTDAMDIGLKKGAQETGKAVAVSALEETLFKVASGVVLELIPIVNILSLLAFACQIGSWILLLFKDNIFEQWAKASRFAND</sequence>
<dbReference type="RefSeq" id="WP_035735894.1">
    <property type="nucleotide sequence ID" value="NZ_KN046798.1"/>
</dbReference>
<name>A0AAW3DCL4_9GAMM</name>
<dbReference type="AlphaFoldDB" id="A0AAW3DCL4"/>
<dbReference type="EMBL" id="JOUE01000003">
    <property type="protein sequence ID" value="KFJ43566.1"/>
    <property type="molecule type" value="Genomic_DNA"/>
</dbReference>
<proteinExistence type="predicted"/>
<accession>A0AAW3DCL4</accession>
<comment type="caution">
    <text evidence="2">The sequence shown here is derived from an EMBL/GenBank/DDBJ whole genome shotgun (WGS) entry which is preliminary data.</text>
</comment>
<evidence type="ECO:0000256" key="1">
    <source>
        <dbReference type="SAM" id="Phobius"/>
    </source>
</evidence>
<feature type="transmembrane region" description="Helical" evidence="1">
    <location>
        <begin position="1118"/>
        <end position="1142"/>
    </location>
</feature>
<organism evidence="2 3">
    <name type="scientific">Francisella philomiragia</name>
    <dbReference type="NCBI Taxonomy" id="28110"/>
    <lineage>
        <taxon>Bacteria</taxon>
        <taxon>Pseudomonadati</taxon>
        <taxon>Pseudomonadota</taxon>
        <taxon>Gammaproteobacteria</taxon>
        <taxon>Thiotrichales</taxon>
        <taxon>Francisellaceae</taxon>
        <taxon>Francisella</taxon>
    </lineage>
</organism>
<protein>
    <submittedName>
        <fullName evidence="2">Uncharacterized protein</fullName>
    </submittedName>
</protein>
<dbReference type="Proteomes" id="UP000029117">
    <property type="component" value="Unassembled WGS sequence"/>
</dbReference>
<keyword evidence="1" id="KW-0472">Membrane</keyword>
<gene>
    <name evidence="2" type="ORF">DR78_1914</name>
</gene>